<dbReference type="GeneID" id="111130784"/>
<feature type="region of interest" description="Disordered" evidence="1">
    <location>
        <begin position="234"/>
        <end position="255"/>
    </location>
</feature>
<accession>A0A8B8E1Y2</accession>
<name>A0A8B8E1Y2_CRAVI</name>
<gene>
    <name evidence="3" type="primary">LOC111130784</name>
</gene>
<feature type="region of interest" description="Disordered" evidence="1">
    <location>
        <begin position="278"/>
        <end position="298"/>
    </location>
</feature>
<feature type="region of interest" description="Disordered" evidence="1">
    <location>
        <begin position="34"/>
        <end position="97"/>
    </location>
</feature>
<dbReference type="RefSeq" id="XP_022333729.1">
    <property type="nucleotide sequence ID" value="XM_022478021.1"/>
</dbReference>
<dbReference type="Proteomes" id="UP000694844">
    <property type="component" value="Chromosome 4"/>
</dbReference>
<evidence type="ECO:0000313" key="3">
    <source>
        <dbReference type="RefSeq" id="XP_022333729.1"/>
    </source>
</evidence>
<proteinExistence type="predicted"/>
<feature type="compositionally biased region" description="Basic residues" evidence="1">
    <location>
        <begin position="47"/>
        <end position="56"/>
    </location>
</feature>
<dbReference type="AlphaFoldDB" id="A0A8B8E1Y2"/>
<evidence type="ECO:0000256" key="1">
    <source>
        <dbReference type="SAM" id="MobiDB-lite"/>
    </source>
</evidence>
<dbReference type="KEGG" id="cvn:111130784"/>
<protein>
    <submittedName>
        <fullName evidence="3">Uncharacterized protein LOC111130784</fullName>
    </submittedName>
</protein>
<dbReference type="OrthoDB" id="6063974at2759"/>
<keyword evidence="2" id="KW-1185">Reference proteome</keyword>
<sequence>MMTVDKQEIALVLARKRDEKVLQKELSTIKIDKHNSAADIKRSQKEIKKRLKRIRDRQREIQRSKTEVKESPDDLGGPSIPVTVRTPARPKTGPPSFLRNRVSNFFKPKLELNDPDVEIDPSLVSDQTKSKIDLRPATSRALREDRSLLSRCRSAGRLGTKASECRYFDEDEIMDRNKFYNGLLSTWKQTEKENYNNIEMKVGHFLGQPDELLQSRVKRSNFLRQTDIPVVQKKKVSTQETHYAHPPVRPVATGSDVRPADRIFRHTALPQRILSAAVTRTSGAPTERPLRMRPMSHK</sequence>
<organism evidence="2 3">
    <name type="scientific">Crassostrea virginica</name>
    <name type="common">Eastern oyster</name>
    <dbReference type="NCBI Taxonomy" id="6565"/>
    <lineage>
        <taxon>Eukaryota</taxon>
        <taxon>Metazoa</taxon>
        <taxon>Spiralia</taxon>
        <taxon>Lophotrochozoa</taxon>
        <taxon>Mollusca</taxon>
        <taxon>Bivalvia</taxon>
        <taxon>Autobranchia</taxon>
        <taxon>Pteriomorphia</taxon>
        <taxon>Ostreida</taxon>
        <taxon>Ostreoidea</taxon>
        <taxon>Ostreidae</taxon>
        <taxon>Crassostrea</taxon>
    </lineage>
</organism>
<feature type="compositionally biased region" description="Basic and acidic residues" evidence="1">
    <location>
        <begin position="34"/>
        <end position="46"/>
    </location>
</feature>
<feature type="compositionally biased region" description="Basic and acidic residues" evidence="1">
    <location>
        <begin position="57"/>
        <end position="72"/>
    </location>
</feature>
<reference evidence="3" key="1">
    <citation type="submission" date="2025-08" db="UniProtKB">
        <authorList>
            <consortium name="RefSeq"/>
        </authorList>
    </citation>
    <scope>IDENTIFICATION</scope>
    <source>
        <tissue evidence="3">Whole sample</tissue>
    </source>
</reference>
<evidence type="ECO:0000313" key="2">
    <source>
        <dbReference type="Proteomes" id="UP000694844"/>
    </source>
</evidence>